<dbReference type="InterPro" id="IPR004358">
    <property type="entry name" value="Sig_transdc_His_kin-like_C"/>
</dbReference>
<evidence type="ECO:0000256" key="1">
    <source>
        <dbReference type="ARBA" id="ARBA00000085"/>
    </source>
</evidence>
<dbReference type="PROSITE" id="PS50113">
    <property type="entry name" value="PAC"/>
    <property type="match status" value="3"/>
</dbReference>
<feature type="domain" description="Histidine kinase" evidence="10">
    <location>
        <begin position="586"/>
        <end position="810"/>
    </location>
</feature>
<dbReference type="SMART" id="SM00388">
    <property type="entry name" value="HisKA"/>
    <property type="match status" value="1"/>
</dbReference>
<keyword evidence="5" id="KW-0547">Nucleotide-binding</keyword>
<feature type="domain" description="PAC" evidence="13">
    <location>
        <begin position="367"/>
        <end position="419"/>
    </location>
</feature>
<reference evidence="15" key="1">
    <citation type="journal article" date="2019" name="Int. J. Syst. Evol. Microbiol.">
        <title>The Global Catalogue of Microorganisms (GCM) 10K type strain sequencing project: providing services to taxonomists for standard genome sequencing and annotation.</title>
        <authorList>
            <consortium name="The Broad Institute Genomics Platform"/>
            <consortium name="The Broad Institute Genome Sequencing Center for Infectious Disease"/>
            <person name="Wu L."/>
            <person name="Ma J."/>
        </authorList>
    </citation>
    <scope>NUCLEOTIDE SEQUENCE [LARGE SCALE GENOMIC DNA]</scope>
    <source>
        <strain evidence="15">JCM 17498</strain>
    </source>
</reference>
<dbReference type="InterPro" id="IPR003594">
    <property type="entry name" value="HATPase_dom"/>
</dbReference>
<dbReference type="PANTHER" id="PTHR43065">
    <property type="entry name" value="SENSOR HISTIDINE KINASE"/>
    <property type="match status" value="1"/>
</dbReference>
<evidence type="ECO:0000256" key="4">
    <source>
        <dbReference type="ARBA" id="ARBA00022679"/>
    </source>
</evidence>
<dbReference type="CDD" id="cd16919">
    <property type="entry name" value="HATPase_CckA-like"/>
    <property type="match status" value="1"/>
</dbReference>
<dbReference type="PROSITE" id="PS50112">
    <property type="entry name" value="PAS"/>
    <property type="match status" value="2"/>
</dbReference>
<evidence type="ECO:0000313" key="14">
    <source>
        <dbReference type="EMBL" id="GAA3723973.1"/>
    </source>
</evidence>
<keyword evidence="8" id="KW-0902">Two-component regulatory system</keyword>
<dbReference type="InterPro" id="IPR000014">
    <property type="entry name" value="PAS"/>
</dbReference>
<dbReference type="InterPro" id="IPR013767">
    <property type="entry name" value="PAS_fold"/>
</dbReference>
<feature type="domain" description="PAS" evidence="12">
    <location>
        <begin position="420"/>
        <end position="492"/>
    </location>
</feature>
<dbReference type="SMART" id="SM00086">
    <property type="entry name" value="PAC"/>
    <property type="match status" value="3"/>
</dbReference>
<dbReference type="InterPro" id="IPR001789">
    <property type="entry name" value="Sig_transdc_resp-reg_receiver"/>
</dbReference>
<dbReference type="CDD" id="cd18161">
    <property type="entry name" value="REC_hyHK_blue-like"/>
    <property type="match status" value="1"/>
</dbReference>
<dbReference type="SMART" id="SM00091">
    <property type="entry name" value="PAS"/>
    <property type="match status" value="3"/>
</dbReference>
<dbReference type="EMBL" id="BAABBF010000013">
    <property type="protein sequence ID" value="GAA3723973.1"/>
    <property type="molecule type" value="Genomic_DNA"/>
</dbReference>
<feature type="domain" description="PAC" evidence="13">
    <location>
        <begin position="496"/>
        <end position="548"/>
    </location>
</feature>
<dbReference type="Gene3D" id="1.10.287.130">
    <property type="match status" value="1"/>
</dbReference>
<dbReference type="Gene3D" id="2.10.70.100">
    <property type="match status" value="1"/>
</dbReference>
<keyword evidence="7" id="KW-0067">ATP-binding</keyword>
<dbReference type="SUPFAM" id="SSF55785">
    <property type="entry name" value="PYP-like sensor domain (PAS domain)"/>
    <property type="match status" value="3"/>
</dbReference>
<comment type="caution">
    <text evidence="14">The sequence shown here is derived from an EMBL/GenBank/DDBJ whole genome shotgun (WGS) entry which is preliminary data.</text>
</comment>
<dbReference type="InterPro" id="IPR001610">
    <property type="entry name" value="PAC"/>
</dbReference>
<dbReference type="InterPro" id="IPR036890">
    <property type="entry name" value="HATPase_C_sf"/>
</dbReference>
<dbReference type="Pfam" id="PF00072">
    <property type="entry name" value="Response_reg"/>
    <property type="match status" value="1"/>
</dbReference>
<dbReference type="SMART" id="SM00387">
    <property type="entry name" value="HATPase_c"/>
    <property type="match status" value="1"/>
</dbReference>
<evidence type="ECO:0000259" key="13">
    <source>
        <dbReference type="PROSITE" id="PS50113"/>
    </source>
</evidence>
<dbReference type="CDD" id="cd00082">
    <property type="entry name" value="HisKA"/>
    <property type="match status" value="1"/>
</dbReference>
<evidence type="ECO:0000259" key="11">
    <source>
        <dbReference type="PROSITE" id="PS50110"/>
    </source>
</evidence>
<dbReference type="InterPro" id="IPR035965">
    <property type="entry name" value="PAS-like_dom_sf"/>
</dbReference>
<dbReference type="Pfam" id="PF02518">
    <property type="entry name" value="HATPase_c"/>
    <property type="match status" value="1"/>
</dbReference>
<sequence length="951" mass="105439">MLSFLVDGGQMGAAIRAYDWRDTVLGVPAEWPTPLKTVVSIVLGSNQPMFVAWGAEQTLFYNDAYAIILADKHPHALGRPFMQVWAEIEADLTPIVRQAYGGIPVHMDDITLMMHRRGYLEEAHFAFSYTPVRGEAGVVEGLFCACTEITDQVLAERRRAADIRRQQRLFEQAPGFITILHGPHHVYEFANATYRRLFGDREFVGRTVREAFPELENQGYYELLDRVYQTGERFVAHHIPLLLDAGDGDREEHILDFIYEPIVDDAGNVTGIFVQGQDATEAHRAQTELRESEERSRRIVEGVKDHSIFTVDIRNRVMDWTPGAETVFGWSADEIRGRSVDILYTPEDRAADVPTQELTKARDEGCASDERWHLRRDGSRFFANGSVRPLHDAQGAITGFIKIARDETERRGAEAALRETEQRYRLAAKATNDAIWDWDLASNCVEWNEAVRVLFGYTEDEIEPTGDWWIGNIHPDDRERVDADIHAVIAGADDHWTSEYRFRRGDGSFADVFDRGHVFRNEEGAAIRMIGAMLDLTERKSAEKALRELNETLETRVAERTADLMTAQDALRQAQKMEAVGQLTGGLAHDFNNLLTGISGSLEMMQIRIAQGRTDDVERYVGAAQGAAKRAAALTHRLLAFSRRQTLAPKPTNVNHLVSGMEDLIRRTVGPLVDVETVNAAGLWPSLIDPSQLENAILNLCINARDAMPQGGTITIETCNRWMDQRMAKERGLDPGQYISLCVSDKGTGMTPEVIARAFDPFFTTKPIGEGTGLGLSMIYGFAKQSGGSVAIYSEVDQGTMVCVYLPRHQGEAETTDIALETGAAPRAEAGETVLVVDDEPTVRMLVAEVLTDLGYTAIEAADGAAGLKVINSDLRIDLLITDVGLPGGLNGRQVADAARVARPDLKVLFITGYAENAVLSHGHLDPGMHVLTKPFGMDILATRIRDLIEG</sequence>
<feature type="domain" description="PAC" evidence="13">
    <location>
        <begin position="237"/>
        <end position="291"/>
    </location>
</feature>
<gene>
    <name evidence="14" type="ORF">GCM10022268_35140</name>
</gene>
<feature type="modified residue" description="4-aspartylphosphate" evidence="9">
    <location>
        <position position="883"/>
    </location>
</feature>
<dbReference type="RefSeq" id="WP_344694691.1">
    <property type="nucleotide sequence ID" value="NZ_BAABBF010000013.1"/>
</dbReference>
<comment type="catalytic activity">
    <reaction evidence="1">
        <text>ATP + protein L-histidine = ADP + protein N-phospho-L-histidine.</text>
        <dbReference type="EC" id="2.7.13.3"/>
    </reaction>
</comment>
<dbReference type="InterPro" id="IPR013656">
    <property type="entry name" value="PAS_4"/>
</dbReference>
<dbReference type="PANTHER" id="PTHR43065:SF42">
    <property type="entry name" value="TWO-COMPONENT SENSOR PPRA"/>
    <property type="match status" value="1"/>
</dbReference>
<dbReference type="EC" id="2.7.13.3" evidence="2"/>
<proteinExistence type="predicted"/>
<dbReference type="CDD" id="cd00130">
    <property type="entry name" value="PAS"/>
    <property type="match status" value="2"/>
</dbReference>
<dbReference type="SMART" id="SM00448">
    <property type="entry name" value="REC"/>
    <property type="match status" value="1"/>
</dbReference>
<evidence type="ECO:0000256" key="9">
    <source>
        <dbReference type="PROSITE-ProRule" id="PRU00169"/>
    </source>
</evidence>
<dbReference type="NCBIfam" id="TIGR00229">
    <property type="entry name" value="sensory_box"/>
    <property type="match status" value="2"/>
</dbReference>
<dbReference type="InterPro" id="IPR011006">
    <property type="entry name" value="CheY-like_superfamily"/>
</dbReference>
<keyword evidence="4" id="KW-0808">Transferase</keyword>
<dbReference type="Gene3D" id="3.30.565.10">
    <property type="entry name" value="Histidine kinase-like ATPase, C-terminal domain"/>
    <property type="match status" value="1"/>
</dbReference>
<protein>
    <recommendedName>
        <fullName evidence="2">histidine kinase</fullName>
        <ecNumber evidence="2">2.7.13.3</ecNumber>
    </recommendedName>
</protein>
<evidence type="ECO:0000259" key="12">
    <source>
        <dbReference type="PROSITE" id="PS50112"/>
    </source>
</evidence>
<keyword evidence="3 9" id="KW-0597">Phosphoprotein</keyword>
<dbReference type="Pfam" id="PF08448">
    <property type="entry name" value="PAS_4"/>
    <property type="match status" value="1"/>
</dbReference>
<dbReference type="Gene3D" id="3.30.450.20">
    <property type="entry name" value="PAS domain"/>
    <property type="match status" value="4"/>
</dbReference>
<dbReference type="Proteomes" id="UP001500523">
    <property type="component" value="Unassembled WGS sequence"/>
</dbReference>
<name>A0ABP7EVP1_9SPHN</name>
<dbReference type="Pfam" id="PF00989">
    <property type="entry name" value="PAS"/>
    <property type="match status" value="1"/>
</dbReference>
<dbReference type="SUPFAM" id="SSF55874">
    <property type="entry name" value="ATPase domain of HSP90 chaperone/DNA topoisomerase II/histidine kinase"/>
    <property type="match status" value="1"/>
</dbReference>
<dbReference type="PROSITE" id="PS50110">
    <property type="entry name" value="RESPONSE_REGULATORY"/>
    <property type="match status" value="1"/>
</dbReference>
<evidence type="ECO:0000256" key="8">
    <source>
        <dbReference type="ARBA" id="ARBA00023012"/>
    </source>
</evidence>
<dbReference type="PROSITE" id="PS50109">
    <property type="entry name" value="HIS_KIN"/>
    <property type="match status" value="1"/>
</dbReference>
<evidence type="ECO:0000256" key="2">
    <source>
        <dbReference type="ARBA" id="ARBA00012438"/>
    </source>
</evidence>
<evidence type="ECO:0000256" key="7">
    <source>
        <dbReference type="ARBA" id="ARBA00022840"/>
    </source>
</evidence>
<keyword evidence="6" id="KW-0418">Kinase</keyword>
<dbReference type="PRINTS" id="PR00344">
    <property type="entry name" value="BCTRLSENSOR"/>
</dbReference>
<dbReference type="SUPFAM" id="SSF47384">
    <property type="entry name" value="Homodimeric domain of signal transducing histidine kinase"/>
    <property type="match status" value="1"/>
</dbReference>
<evidence type="ECO:0000256" key="6">
    <source>
        <dbReference type="ARBA" id="ARBA00022777"/>
    </source>
</evidence>
<accession>A0ABP7EVP1</accession>
<feature type="domain" description="Response regulatory" evidence="11">
    <location>
        <begin position="833"/>
        <end position="949"/>
    </location>
</feature>
<dbReference type="Pfam" id="PF00512">
    <property type="entry name" value="HisKA"/>
    <property type="match status" value="1"/>
</dbReference>
<evidence type="ECO:0000256" key="5">
    <source>
        <dbReference type="ARBA" id="ARBA00022741"/>
    </source>
</evidence>
<dbReference type="Pfam" id="PF08447">
    <property type="entry name" value="PAS_3"/>
    <property type="match status" value="1"/>
</dbReference>
<evidence type="ECO:0000259" key="10">
    <source>
        <dbReference type="PROSITE" id="PS50109"/>
    </source>
</evidence>
<dbReference type="SUPFAM" id="SSF52172">
    <property type="entry name" value="CheY-like"/>
    <property type="match status" value="1"/>
</dbReference>
<keyword evidence="15" id="KW-1185">Reference proteome</keyword>
<dbReference type="InterPro" id="IPR013655">
    <property type="entry name" value="PAS_fold_3"/>
</dbReference>
<evidence type="ECO:0000313" key="15">
    <source>
        <dbReference type="Proteomes" id="UP001500523"/>
    </source>
</evidence>
<dbReference type="InterPro" id="IPR003661">
    <property type="entry name" value="HisK_dim/P_dom"/>
</dbReference>
<dbReference type="Gene3D" id="3.40.50.2300">
    <property type="match status" value="1"/>
</dbReference>
<feature type="domain" description="PAS" evidence="12">
    <location>
        <begin position="292"/>
        <end position="349"/>
    </location>
</feature>
<organism evidence="14 15">
    <name type="scientific">Sphingomonas cynarae</name>
    <dbReference type="NCBI Taxonomy" id="930197"/>
    <lineage>
        <taxon>Bacteria</taxon>
        <taxon>Pseudomonadati</taxon>
        <taxon>Pseudomonadota</taxon>
        <taxon>Alphaproteobacteria</taxon>
        <taxon>Sphingomonadales</taxon>
        <taxon>Sphingomonadaceae</taxon>
        <taxon>Sphingomonas</taxon>
    </lineage>
</organism>
<dbReference type="InterPro" id="IPR000700">
    <property type="entry name" value="PAS-assoc_C"/>
</dbReference>
<dbReference type="InterPro" id="IPR036097">
    <property type="entry name" value="HisK_dim/P_sf"/>
</dbReference>
<evidence type="ECO:0000256" key="3">
    <source>
        <dbReference type="ARBA" id="ARBA00022553"/>
    </source>
</evidence>
<dbReference type="InterPro" id="IPR005467">
    <property type="entry name" value="His_kinase_dom"/>
</dbReference>